<keyword evidence="7" id="KW-1185">Reference proteome</keyword>
<feature type="domain" description="Cytochrome c" evidence="5">
    <location>
        <begin position="18"/>
        <end position="128"/>
    </location>
</feature>
<dbReference type="Pfam" id="PF00034">
    <property type="entry name" value="Cytochrom_C"/>
    <property type="match status" value="1"/>
</dbReference>
<dbReference type="PROSITE" id="PS51007">
    <property type="entry name" value="CYTC"/>
    <property type="match status" value="1"/>
</dbReference>
<proteinExistence type="predicted"/>
<reference evidence="6 7" key="1">
    <citation type="submission" date="2022-04" db="EMBL/GenBank/DDBJ databases">
        <title>Roseobacter sp. WL0113 is a bacterium isolated from neritic sediment.</title>
        <authorList>
            <person name="Wang L."/>
            <person name="He W."/>
            <person name="Zhang D.-F."/>
        </authorList>
    </citation>
    <scope>NUCLEOTIDE SEQUENCE [LARGE SCALE GENOMIC DNA]</scope>
    <source>
        <strain evidence="6 7">WL0113</strain>
    </source>
</reference>
<evidence type="ECO:0000256" key="2">
    <source>
        <dbReference type="ARBA" id="ARBA00022723"/>
    </source>
</evidence>
<evidence type="ECO:0000313" key="6">
    <source>
        <dbReference type="EMBL" id="MCV3271940.1"/>
    </source>
</evidence>
<evidence type="ECO:0000256" key="4">
    <source>
        <dbReference type="PROSITE-ProRule" id="PRU00433"/>
    </source>
</evidence>
<dbReference type="RefSeq" id="WP_263844266.1">
    <property type="nucleotide sequence ID" value="NZ_JALIEB010000006.1"/>
</dbReference>
<evidence type="ECO:0000313" key="7">
    <source>
        <dbReference type="Proteomes" id="UP001208690"/>
    </source>
</evidence>
<accession>A0ABT3BEG1</accession>
<evidence type="ECO:0000256" key="1">
    <source>
        <dbReference type="ARBA" id="ARBA00022617"/>
    </source>
</evidence>
<keyword evidence="1 4" id="KW-0349">Heme</keyword>
<dbReference type="Gene3D" id="1.10.760.10">
    <property type="entry name" value="Cytochrome c-like domain"/>
    <property type="match status" value="1"/>
</dbReference>
<dbReference type="EMBL" id="JALIEB010000006">
    <property type="protein sequence ID" value="MCV3271940.1"/>
    <property type="molecule type" value="Genomic_DNA"/>
</dbReference>
<dbReference type="SUPFAM" id="SSF46626">
    <property type="entry name" value="Cytochrome c"/>
    <property type="match status" value="1"/>
</dbReference>
<name>A0ABT3BEG1_9RHOB</name>
<comment type="caution">
    <text evidence="6">The sequence shown here is derived from an EMBL/GenBank/DDBJ whole genome shotgun (WGS) entry which is preliminary data.</text>
</comment>
<evidence type="ECO:0000259" key="5">
    <source>
        <dbReference type="PROSITE" id="PS51007"/>
    </source>
</evidence>
<keyword evidence="3 4" id="KW-0408">Iron</keyword>
<dbReference type="InterPro" id="IPR036909">
    <property type="entry name" value="Cyt_c-like_dom_sf"/>
</dbReference>
<gene>
    <name evidence="6" type="ORF">MUB52_10915</name>
</gene>
<evidence type="ECO:0000256" key="3">
    <source>
        <dbReference type="ARBA" id="ARBA00023004"/>
    </source>
</evidence>
<keyword evidence="2 4" id="KW-0479">Metal-binding</keyword>
<sequence length="129" mass="13842">MRFLVVAALCFAQPLAAQDVAEGERLYRLHCAACHGAEADGGGPMAPVLLIQPADLTTLSERNDGTFPVFRVVKRIDGRDPLVSHGSDMPVYGWFFEGTGVAIASQSGQPIMTSQPVADLVTWLKTVQD</sequence>
<dbReference type="Proteomes" id="UP001208690">
    <property type="component" value="Unassembled WGS sequence"/>
</dbReference>
<protein>
    <submittedName>
        <fullName evidence="6">C-type cytochrome</fullName>
    </submittedName>
</protein>
<dbReference type="InterPro" id="IPR009056">
    <property type="entry name" value="Cyt_c-like_dom"/>
</dbReference>
<organism evidence="6 7">
    <name type="scientific">Roseobacter sinensis</name>
    <dbReference type="NCBI Taxonomy" id="2931391"/>
    <lineage>
        <taxon>Bacteria</taxon>
        <taxon>Pseudomonadati</taxon>
        <taxon>Pseudomonadota</taxon>
        <taxon>Alphaproteobacteria</taxon>
        <taxon>Rhodobacterales</taxon>
        <taxon>Roseobacteraceae</taxon>
        <taxon>Roseobacter</taxon>
    </lineage>
</organism>